<keyword evidence="7 8" id="KW-0119">Carbohydrate metabolism</keyword>
<evidence type="ECO:0000259" key="11">
    <source>
        <dbReference type="Pfam" id="PF00370"/>
    </source>
</evidence>
<gene>
    <name evidence="8 10 13" type="primary">xylB</name>
    <name evidence="13" type="ORF">H9935_05595</name>
</gene>
<dbReference type="Gene3D" id="3.30.420.40">
    <property type="match status" value="2"/>
</dbReference>
<dbReference type="CDD" id="cd07808">
    <property type="entry name" value="ASKHA_NBD_FGGY_EcXK-like"/>
    <property type="match status" value="1"/>
</dbReference>
<proteinExistence type="inferred from homology"/>
<keyword evidence="4 8" id="KW-0547">Nucleotide-binding</keyword>
<dbReference type="PIRSF" id="PIRSF000538">
    <property type="entry name" value="GlpK"/>
    <property type="match status" value="1"/>
</dbReference>
<dbReference type="HAMAP" id="MF_02220">
    <property type="entry name" value="XylB"/>
    <property type="match status" value="1"/>
</dbReference>
<keyword evidence="6 8" id="KW-0067">ATP-binding</keyword>
<protein>
    <recommendedName>
        <fullName evidence="8 10">Xylulose kinase</fullName>
        <shortName evidence="8 10">Xylulokinase</shortName>
        <ecNumber evidence="8 10">2.7.1.17</ecNumber>
    </recommendedName>
</protein>
<comment type="similarity">
    <text evidence="1 8 9">Belongs to the FGGY kinase family.</text>
</comment>
<keyword evidence="3 8" id="KW-0808">Transferase</keyword>
<dbReference type="Pfam" id="PF02782">
    <property type="entry name" value="FGGY_C"/>
    <property type="match status" value="1"/>
</dbReference>
<dbReference type="PANTHER" id="PTHR43095">
    <property type="entry name" value="SUGAR KINASE"/>
    <property type="match status" value="1"/>
</dbReference>
<dbReference type="NCBIfam" id="TIGR01312">
    <property type="entry name" value="XylB"/>
    <property type="match status" value="1"/>
</dbReference>
<keyword evidence="2 8" id="KW-0859">Xylose metabolism</keyword>
<feature type="binding site" evidence="8">
    <location>
        <begin position="81"/>
        <end position="82"/>
    </location>
    <ligand>
        <name>substrate</name>
    </ligand>
</feature>
<evidence type="ECO:0000256" key="5">
    <source>
        <dbReference type="ARBA" id="ARBA00022777"/>
    </source>
</evidence>
<evidence type="ECO:0000256" key="9">
    <source>
        <dbReference type="RuleBase" id="RU003733"/>
    </source>
</evidence>
<feature type="domain" description="Carbohydrate kinase FGGY C-terminal" evidence="12">
    <location>
        <begin position="260"/>
        <end position="441"/>
    </location>
</feature>
<feature type="site" description="Important for activity" evidence="8">
    <location>
        <position position="8"/>
    </location>
</feature>
<evidence type="ECO:0000256" key="6">
    <source>
        <dbReference type="ARBA" id="ARBA00022840"/>
    </source>
</evidence>
<name>A0A9D2SK83_9FIRM</name>
<dbReference type="SUPFAM" id="SSF53067">
    <property type="entry name" value="Actin-like ATPase domain"/>
    <property type="match status" value="2"/>
</dbReference>
<evidence type="ECO:0000256" key="10">
    <source>
        <dbReference type="RuleBase" id="RU364073"/>
    </source>
</evidence>
<feature type="domain" description="Carbohydrate kinase FGGY N-terminal" evidence="11">
    <location>
        <begin position="3"/>
        <end position="247"/>
    </location>
</feature>
<sequence>MAVVLGIDVGTSSIKAMLLDTEEGVRGIRSKAYEVDIPRQGYAEQDPRMWWSSLVEVLGLLREDFREDYGKIAAVGYSGQMHGLVLIGENGEPLRSAVIWLDQRAGKQLEEIYSAYKEEEMGRLLCNRVSSGFAFPSLLWVKEEEPEIFSRVRKILSPKDYLRFKMTGNIGAEVSDASATGMFSTARRDWAWELLDRFGLPEEIFPSVAESCAIAGTVSRHCAEETGLSQGIPVIYGAGDQQAQSVGNGVIRPGRVISNIGTGGQISAFLSEPVYDRKLRTNTFCHAIEGAYTIFGATLCSGMSMNWIKNKILNIEDYHEVNELAALAGPGAEGLLYLPYLSGERTPHMDPKAKGVFFGMTLGHGPGHFLRAVMEGVTYSLKDCMEILEGSGVEASAVIASGGGAASRQWLQIQADIFEKPVYVSKVKEQACLGACILAAAGTAILPSVEEGCKKFSLLESEIFSPRKENQEVYHKGFEKYRELYKRLKDLMQT</sequence>
<evidence type="ECO:0000256" key="8">
    <source>
        <dbReference type="HAMAP-Rule" id="MF_02220"/>
    </source>
</evidence>
<dbReference type="InterPro" id="IPR050406">
    <property type="entry name" value="FGGY_Carb_Kinase"/>
</dbReference>
<dbReference type="InterPro" id="IPR000577">
    <property type="entry name" value="Carb_kinase_FGGY"/>
</dbReference>
<dbReference type="GO" id="GO:0005998">
    <property type="term" value="P:xylulose catabolic process"/>
    <property type="evidence" value="ECO:0007669"/>
    <property type="project" value="UniProtKB-UniRule"/>
</dbReference>
<reference evidence="13" key="2">
    <citation type="submission" date="2021-04" db="EMBL/GenBank/DDBJ databases">
        <authorList>
            <person name="Gilroy R."/>
        </authorList>
    </citation>
    <scope>NUCLEOTIDE SEQUENCE</scope>
    <source>
        <strain evidence="13">ChiSxjej6B18-287</strain>
    </source>
</reference>
<dbReference type="InterPro" id="IPR043129">
    <property type="entry name" value="ATPase_NBD"/>
</dbReference>
<evidence type="ECO:0000256" key="2">
    <source>
        <dbReference type="ARBA" id="ARBA00022629"/>
    </source>
</evidence>
<accession>A0A9D2SK83</accession>
<reference evidence="13" key="1">
    <citation type="journal article" date="2021" name="PeerJ">
        <title>Extensive microbial diversity within the chicken gut microbiome revealed by metagenomics and culture.</title>
        <authorList>
            <person name="Gilroy R."/>
            <person name="Ravi A."/>
            <person name="Getino M."/>
            <person name="Pursley I."/>
            <person name="Horton D.L."/>
            <person name="Alikhan N.F."/>
            <person name="Baker D."/>
            <person name="Gharbi K."/>
            <person name="Hall N."/>
            <person name="Watson M."/>
            <person name="Adriaenssens E.M."/>
            <person name="Foster-Nyarko E."/>
            <person name="Jarju S."/>
            <person name="Secka A."/>
            <person name="Antonio M."/>
            <person name="Oren A."/>
            <person name="Chaudhuri R.R."/>
            <person name="La Ragione R."/>
            <person name="Hildebrand F."/>
            <person name="Pallen M.J."/>
        </authorList>
    </citation>
    <scope>NUCLEOTIDE SEQUENCE</scope>
    <source>
        <strain evidence="13">ChiSxjej6B18-287</strain>
    </source>
</reference>
<evidence type="ECO:0000313" key="13">
    <source>
        <dbReference type="EMBL" id="HJC10274.1"/>
    </source>
</evidence>
<evidence type="ECO:0000313" key="14">
    <source>
        <dbReference type="Proteomes" id="UP000823893"/>
    </source>
</evidence>
<comment type="function">
    <text evidence="8">Catalyzes the phosphorylation of D-xylulose to D-xylulose 5-phosphate.</text>
</comment>
<keyword evidence="5 8" id="KW-0418">Kinase</keyword>
<dbReference type="EMBL" id="DWWV01000065">
    <property type="protein sequence ID" value="HJC10274.1"/>
    <property type="molecule type" value="Genomic_DNA"/>
</dbReference>
<evidence type="ECO:0000256" key="4">
    <source>
        <dbReference type="ARBA" id="ARBA00022741"/>
    </source>
</evidence>
<dbReference type="EC" id="2.7.1.17" evidence="8 10"/>
<dbReference type="InterPro" id="IPR018483">
    <property type="entry name" value="Carb_kinase_FGGY_CS"/>
</dbReference>
<comment type="catalytic activity">
    <reaction evidence="8 10">
        <text>D-xylulose + ATP = D-xylulose 5-phosphate + ADP + H(+)</text>
        <dbReference type="Rhea" id="RHEA:10964"/>
        <dbReference type="ChEBI" id="CHEBI:15378"/>
        <dbReference type="ChEBI" id="CHEBI:17140"/>
        <dbReference type="ChEBI" id="CHEBI:30616"/>
        <dbReference type="ChEBI" id="CHEBI:57737"/>
        <dbReference type="ChEBI" id="CHEBI:456216"/>
        <dbReference type="EC" id="2.7.1.17"/>
    </reaction>
</comment>
<evidence type="ECO:0000256" key="3">
    <source>
        <dbReference type="ARBA" id="ARBA00022679"/>
    </source>
</evidence>
<evidence type="ECO:0000259" key="12">
    <source>
        <dbReference type="Pfam" id="PF02782"/>
    </source>
</evidence>
<feature type="active site" description="Proton acceptor" evidence="8">
    <location>
        <position position="240"/>
    </location>
</feature>
<evidence type="ECO:0000256" key="7">
    <source>
        <dbReference type="ARBA" id="ARBA00023277"/>
    </source>
</evidence>
<dbReference type="PANTHER" id="PTHR43095:SF5">
    <property type="entry name" value="XYLULOSE KINASE"/>
    <property type="match status" value="1"/>
</dbReference>
<dbReference type="AlphaFoldDB" id="A0A9D2SK83"/>
<dbReference type="Proteomes" id="UP000823893">
    <property type="component" value="Unassembled WGS sequence"/>
</dbReference>
<organism evidence="13 14">
    <name type="scientific">Candidatus Blautia merdigallinarum</name>
    <dbReference type="NCBI Taxonomy" id="2838495"/>
    <lineage>
        <taxon>Bacteria</taxon>
        <taxon>Bacillati</taxon>
        <taxon>Bacillota</taxon>
        <taxon>Clostridia</taxon>
        <taxon>Lachnospirales</taxon>
        <taxon>Lachnospiraceae</taxon>
        <taxon>Blautia</taxon>
    </lineage>
</organism>
<dbReference type="Pfam" id="PF00370">
    <property type="entry name" value="FGGY_N"/>
    <property type="match status" value="1"/>
</dbReference>
<dbReference type="GO" id="GO:0042732">
    <property type="term" value="P:D-xylose metabolic process"/>
    <property type="evidence" value="ECO:0007669"/>
    <property type="project" value="UniProtKB-KW"/>
</dbReference>
<dbReference type="InterPro" id="IPR018485">
    <property type="entry name" value="FGGY_C"/>
</dbReference>
<evidence type="ECO:0000256" key="1">
    <source>
        <dbReference type="ARBA" id="ARBA00009156"/>
    </source>
</evidence>
<dbReference type="InterPro" id="IPR018484">
    <property type="entry name" value="FGGY_N"/>
</dbReference>
<comment type="caution">
    <text evidence="13">The sequence shown here is derived from an EMBL/GenBank/DDBJ whole genome shotgun (WGS) entry which is preliminary data.</text>
</comment>
<dbReference type="PROSITE" id="PS00445">
    <property type="entry name" value="FGGY_KINASES_2"/>
    <property type="match status" value="1"/>
</dbReference>
<dbReference type="GO" id="GO:0005524">
    <property type="term" value="F:ATP binding"/>
    <property type="evidence" value="ECO:0007669"/>
    <property type="project" value="UniProtKB-UniRule"/>
</dbReference>
<dbReference type="InterPro" id="IPR006000">
    <property type="entry name" value="Xylulokinase"/>
</dbReference>
<dbReference type="GO" id="GO:0004856">
    <property type="term" value="F:D-xylulokinase activity"/>
    <property type="evidence" value="ECO:0007669"/>
    <property type="project" value="UniProtKB-UniRule"/>
</dbReference>